<protein>
    <submittedName>
        <fullName evidence="5">5-amino-6-(5-phosphoribosylamino)uracil reductase</fullName>
    </submittedName>
</protein>
<dbReference type="PANTHER" id="PTHR38011">
    <property type="entry name" value="DIHYDROFOLATE REDUCTASE FAMILY PROTEIN (AFU_ORTHOLOGUE AFUA_8G06820)"/>
    <property type="match status" value="1"/>
</dbReference>
<accession>A0ABR4YKX0</accession>
<evidence type="ECO:0000313" key="6">
    <source>
        <dbReference type="Proteomes" id="UP000030889"/>
    </source>
</evidence>
<feature type="domain" description="Bacterial bifunctional deaminase-reductase C-terminal" evidence="4">
    <location>
        <begin position="3"/>
        <end position="218"/>
    </location>
</feature>
<dbReference type="InterPro" id="IPR024072">
    <property type="entry name" value="DHFR-like_dom_sf"/>
</dbReference>
<comment type="caution">
    <text evidence="5">The sequence shown here is derived from an EMBL/GenBank/DDBJ whole genome shotgun (WGS) entry which is preliminary data.</text>
</comment>
<organism evidence="5 6">
    <name type="scientific">Alistipes inops</name>
    <dbReference type="NCBI Taxonomy" id="1501391"/>
    <lineage>
        <taxon>Bacteria</taxon>
        <taxon>Pseudomonadati</taxon>
        <taxon>Bacteroidota</taxon>
        <taxon>Bacteroidia</taxon>
        <taxon>Bacteroidales</taxon>
        <taxon>Rikenellaceae</taxon>
        <taxon>Alistipes</taxon>
    </lineage>
</organism>
<evidence type="ECO:0000259" key="4">
    <source>
        <dbReference type="Pfam" id="PF01872"/>
    </source>
</evidence>
<name>A0ABR4YKX0_9BACT</name>
<comment type="pathway">
    <text evidence="1">Cofactor biosynthesis; riboflavin biosynthesis.</text>
</comment>
<dbReference type="Pfam" id="PF01872">
    <property type="entry name" value="RibD_C"/>
    <property type="match status" value="1"/>
</dbReference>
<evidence type="ECO:0000256" key="1">
    <source>
        <dbReference type="ARBA" id="ARBA00005104"/>
    </source>
</evidence>
<dbReference type="Proteomes" id="UP000030889">
    <property type="component" value="Unassembled WGS sequence"/>
</dbReference>
<keyword evidence="6" id="KW-1185">Reference proteome</keyword>
<dbReference type="PANTHER" id="PTHR38011:SF7">
    <property type="entry name" value="2,5-DIAMINO-6-RIBOSYLAMINO-4(3H)-PYRIMIDINONE 5'-PHOSPHATE REDUCTASE"/>
    <property type="match status" value="1"/>
</dbReference>
<dbReference type="InterPro" id="IPR002734">
    <property type="entry name" value="RibDG_C"/>
</dbReference>
<dbReference type="InterPro" id="IPR050765">
    <property type="entry name" value="Riboflavin_Biosynth_HTPR"/>
</dbReference>
<dbReference type="Gene3D" id="3.40.430.10">
    <property type="entry name" value="Dihydrofolate Reductase, subunit A"/>
    <property type="match status" value="1"/>
</dbReference>
<dbReference type="RefSeq" id="WP_022062755.1">
    <property type="nucleotide sequence ID" value="NZ_JRGF01000002.1"/>
</dbReference>
<evidence type="ECO:0000313" key="5">
    <source>
        <dbReference type="EMBL" id="KHE42900.1"/>
    </source>
</evidence>
<evidence type="ECO:0000256" key="3">
    <source>
        <dbReference type="ARBA" id="ARBA00023002"/>
    </source>
</evidence>
<dbReference type="EMBL" id="JRGF01000002">
    <property type="protein sequence ID" value="KHE42900.1"/>
    <property type="molecule type" value="Genomic_DNA"/>
</dbReference>
<sequence length="229" mass="24463">MRPYIVCHMMASVDGRIDCAMTEQIESGDEYYEALAELGCPSLLMGRVTMQLHYAAAEPFVAKEPAPIGRQAVHVARRAGGYLVAVDTHGSLCWPAGEFDGQPLLVITSEKCAAEYLDTLAGAGISWIAVGEERIDLPEAMEMLRETFGVERLAVVGGGNINGAFLAAGLLDEVSLMVAPGIDGRTGMTAVFDGIDDAARPATKLQLRSVKQVGEGTVWMRYGFPAPVE</sequence>
<keyword evidence="3" id="KW-0560">Oxidoreductase</keyword>
<dbReference type="SUPFAM" id="SSF53597">
    <property type="entry name" value="Dihydrofolate reductase-like"/>
    <property type="match status" value="1"/>
</dbReference>
<keyword evidence="2" id="KW-0521">NADP</keyword>
<proteinExistence type="predicted"/>
<gene>
    <name evidence="5" type="ORF">LG35_02625</name>
</gene>
<reference evidence="5 6" key="1">
    <citation type="submission" date="2014-09" db="EMBL/GenBank/DDBJ databases">
        <title>Alistipes sp. 627, sp. nov., a novel member of the family Rikenellaceae isolated from human faeces.</title>
        <authorList>
            <person name="Shkoporov A.N."/>
            <person name="Chaplin A.V."/>
            <person name="Motuzova O.V."/>
            <person name="Kafarskaia L.I."/>
            <person name="Khokhlova E.V."/>
            <person name="Efimov B.A."/>
        </authorList>
    </citation>
    <scope>NUCLEOTIDE SEQUENCE [LARGE SCALE GENOMIC DNA]</scope>
    <source>
        <strain evidence="5 6">627</strain>
    </source>
</reference>
<evidence type="ECO:0000256" key="2">
    <source>
        <dbReference type="ARBA" id="ARBA00022857"/>
    </source>
</evidence>